<keyword evidence="1" id="KW-0472">Membrane</keyword>
<feature type="transmembrane region" description="Helical" evidence="1">
    <location>
        <begin position="42"/>
        <end position="66"/>
    </location>
</feature>
<keyword evidence="1" id="KW-0812">Transmembrane</keyword>
<proteinExistence type="predicted"/>
<sequence>MGSSGRRARLTLLWLVAVVGWSLVRSAAVRQWLADHGVDPLRYLLVDLSSSVPYALCSAHLLGALYDGRRRAALGWAVPTVLAFVTPDVYLLSSGRALPWPTYLVVLTVASISATLAVRAGRASLEQRRRAELELATVAVPARGPSPRAGG</sequence>
<feature type="transmembrane region" description="Helical" evidence="1">
    <location>
        <begin position="73"/>
        <end position="92"/>
    </location>
</feature>
<organism evidence="2">
    <name type="scientific">freshwater metagenome</name>
    <dbReference type="NCBI Taxonomy" id="449393"/>
    <lineage>
        <taxon>unclassified sequences</taxon>
        <taxon>metagenomes</taxon>
        <taxon>ecological metagenomes</taxon>
    </lineage>
</organism>
<name>A0A6J6EPH2_9ZZZZ</name>
<feature type="transmembrane region" description="Helical" evidence="1">
    <location>
        <begin position="98"/>
        <end position="120"/>
    </location>
</feature>
<accession>A0A6J6EPH2</accession>
<keyword evidence="1" id="KW-1133">Transmembrane helix</keyword>
<evidence type="ECO:0000313" key="2">
    <source>
        <dbReference type="EMBL" id="CAB4578470.1"/>
    </source>
</evidence>
<gene>
    <name evidence="2" type="ORF">UFOPK1493_02884</name>
</gene>
<protein>
    <submittedName>
        <fullName evidence="2">Unannotated protein</fullName>
    </submittedName>
</protein>
<dbReference type="EMBL" id="CAEZSR010000136">
    <property type="protein sequence ID" value="CAB4578470.1"/>
    <property type="molecule type" value="Genomic_DNA"/>
</dbReference>
<reference evidence="2" key="1">
    <citation type="submission" date="2020-05" db="EMBL/GenBank/DDBJ databases">
        <authorList>
            <person name="Chiriac C."/>
            <person name="Salcher M."/>
            <person name="Ghai R."/>
            <person name="Kavagutti S V."/>
        </authorList>
    </citation>
    <scope>NUCLEOTIDE SEQUENCE</scope>
</reference>
<evidence type="ECO:0000256" key="1">
    <source>
        <dbReference type="SAM" id="Phobius"/>
    </source>
</evidence>
<dbReference type="AlphaFoldDB" id="A0A6J6EPH2"/>